<protein>
    <submittedName>
        <fullName evidence="1">Uncharacterized protein</fullName>
    </submittedName>
</protein>
<accession>A0A1G4BBJ8</accession>
<reference evidence="1 2" key="1">
    <citation type="submission" date="2016-09" db="EMBL/GenBank/DDBJ databases">
        <authorList>
            <person name="Capua I."/>
            <person name="De Benedictis P."/>
            <person name="Joannis T."/>
            <person name="Lombin L.H."/>
            <person name="Cattoli G."/>
        </authorList>
    </citation>
    <scope>NUCLEOTIDE SEQUENCE [LARGE SCALE GENOMIC DNA]</scope>
    <source>
        <strain evidence="1 2">IMI 309357</strain>
    </source>
</reference>
<dbReference type="AlphaFoldDB" id="A0A1G4BBJ8"/>
<comment type="caution">
    <text evidence="1">The sequence shown here is derived from an EMBL/GenBank/DDBJ whole genome shotgun (WGS) entry which is preliminary data.</text>
</comment>
<dbReference type="GeneID" id="34559161"/>
<dbReference type="Proteomes" id="UP000176998">
    <property type="component" value="Unassembled WGS sequence"/>
</dbReference>
<proteinExistence type="predicted"/>
<evidence type="ECO:0000313" key="2">
    <source>
        <dbReference type="Proteomes" id="UP000176998"/>
    </source>
</evidence>
<gene>
    <name evidence="1" type="ORF">CORC01_06009</name>
</gene>
<dbReference type="RefSeq" id="XP_022475892.1">
    <property type="nucleotide sequence ID" value="XM_022617651.1"/>
</dbReference>
<evidence type="ECO:0000313" key="1">
    <source>
        <dbReference type="EMBL" id="OHE98743.1"/>
    </source>
</evidence>
<organism evidence="1 2">
    <name type="scientific">Colletotrichum orchidophilum</name>
    <dbReference type="NCBI Taxonomy" id="1209926"/>
    <lineage>
        <taxon>Eukaryota</taxon>
        <taxon>Fungi</taxon>
        <taxon>Dikarya</taxon>
        <taxon>Ascomycota</taxon>
        <taxon>Pezizomycotina</taxon>
        <taxon>Sordariomycetes</taxon>
        <taxon>Hypocreomycetidae</taxon>
        <taxon>Glomerellales</taxon>
        <taxon>Glomerellaceae</taxon>
        <taxon>Colletotrichum</taxon>
    </lineage>
</organism>
<dbReference type="EMBL" id="MJBS01000043">
    <property type="protein sequence ID" value="OHE98743.1"/>
    <property type="molecule type" value="Genomic_DNA"/>
</dbReference>
<name>A0A1G4BBJ8_9PEZI</name>
<keyword evidence="2" id="KW-1185">Reference proteome</keyword>
<sequence length="106" mass="11704">MEMTSYSLCITLPVIEDLTIGSYGVLSCMVDSKFDKILAWVWPQRKHTRSNGALSLRSSVLMTDGDAYFFIKEKDPVDDEQDGGSDGDGFVVVLNARSPLSAFFSL</sequence>